<gene>
    <name evidence="1" type="ordered locus">Thit_2375</name>
</gene>
<name>D3T6H5_THEIA</name>
<organism evidence="1 2">
    <name type="scientific">Thermoanaerobacter italicus (strain DSM 9252 / Ab9)</name>
    <dbReference type="NCBI Taxonomy" id="580331"/>
    <lineage>
        <taxon>Bacteria</taxon>
        <taxon>Bacillati</taxon>
        <taxon>Bacillota</taxon>
        <taxon>Clostridia</taxon>
        <taxon>Thermoanaerobacterales</taxon>
        <taxon>Thermoanaerobacteraceae</taxon>
        <taxon>Thermoanaerobacter</taxon>
    </lineage>
</organism>
<sequence length="80" mass="9050">MRKFIALLNLVVLPTGVFGYFKVNISPVHNNTSYKCFIANEKEPYGIEYSGVGLIIQDLYVNVYMFAYPDGSVYGGHETY</sequence>
<dbReference type="KEGG" id="tit:Thit_2375"/>
<dbReference type="HOGENOM" id="CLU_2588576_0_0_9"/>
<reference evidence="1" key="1">
    <citation type="submission" date="2010-02" db="EMBL/GenBank/DDBJ databases">
        <title>Complete sequence of Thermoanaerobacter italicus Ab9.</title>
        <authorList>
            <consortium name="US DOE Joint Genome Institute"/>
            <person name="Lucas S."/>
            <person name="Copeland A."/>
            <person name="Lapidus A."/>
            <person name="Cheng J.-F."/>
            <person name="Bruce D."/>
            <person name="Goodwin L."/>
            <person name="Pitluck S."/>
            <person name="Chertkov O."/>
            <person name="Detter J.C."/>
            <person name="Han C."/>
            <person name="Tapia R."/>
            <person name="Land M."/>
            <person name="Hauser L."/>
            <person name="Kyrpides N."/>
            <person name="Mikhailova N."/>
            <person name="Hemme C.L."/>
            <person name="Woyke T."/>
        </authorList>
    </citation>
    <scope>NUCLEOTIDE SEQUENCE [LARGE SCALE GENOMIC DNA]</scope>
    <source>
        <strain evidence="1">Ab9</strain>
    </source>
</reference>
<proteinExistence type="predicted"/>
<accession>D3T6H5</accession>
<dbReference type="EMBL" id="CP001936">
    <property type="protein sequence ID" value="ADD03569.1"/>
    <property type="molecule type" value="Genomic_DNA"/>
</dbReference>
<keyword evidence="2" id="KW-1185">Reference proteome</keyword>
<evidence type="ECO:0000313" key="1">
    <source>
        <dbReference type="EMBL" id="ADD03569.1"/>
    </source>
</evidence>
<dbReference type="Proteomes" id="UP000001552">
    <property type="component" value="Chromosome"/>
</dbReference>
<protein>
    <submittedName>
        <fullName evidence="1">Uncharacterized protein</fullName>
    </submittedName>
</protein>
<dbReference type="AlphaFoldDB" id="D3T6H5"/>
<evidence type="ECO:0000313" key="2">
    <source>
        <dbReference type="Proteomes" id="UP000001552"/>
    </source>
</evidence>